<dbReference type="AlphaFoldDB" id="A0A6J4SGC4"/>
<feature type="non-terminal residue" evidence="2">
    <location>
        <position position="1"/>
    </location>
</feature>
<feature type="region of interest" description="Disordered" evidence="1">
    <location>
        <begin position="1"/>
        <end position="58"/>
    </location>
</feature>
<feature type="region of interest" description="Disordered" evidence="1">
    <location>
        <begin position="73"/>
        <end position="101"/>
    </location>
</feature>
<dbReference type="EMBL" id="CADCVO010000307">
    <property type="protein sequence ID" value="CAA9495183.1"/>
    <property type="molecule type" value="Genomic_DNA"/>
</dbReference>
<evidence type="ECO:0000256" key="1">
    <source>
        <dbReference type="SAM" id="MobiDB-lite"/>
    </source>
</evidence>
<protein>
    <submittedName>
        <fullName evidence="2">Uncharacterized protein</fullName>
    </submittedName>
</protein>
<proteinExistence type="predicted"/>
<organism evidence="2">
    <name type="scientific">uncultured Solirubrobacteraceae bacterium</name>
    <dbReference type="NCBI Taxonomy" id="1162706"/>
    <lineage>
        <taxon>Bacteria</taxon>
        <taxon>Bacillati</taxon>
        <taxon>Actinomycetota</taxon>
        <taxon>Thermoleophilia</taxon>
        <taxon>Solirubrobacterales</taxon>
        <taxon>Solirubrobacteraceae</taxon>
        <taxon>environmental samples</taxon>
    </lineage>
</organism>
<evidence type="ECO:0000313" key="2">
    <source>
        <dbReference type="EMBL" id="CAA9495183.1"/>
    </source>
</evidence>
<reference evidence="2" key="1">
    <citation type="submission" date="2020-02" db="EMBL/GenBank/DDBJ databases">
        <authorList>
            <person name="Meier V. D."/>
        </authorList>
    </citation>
    <scope>NUCLEOTIDE SEQUENCE</scope>
    <source>
        <strain evidence="2">AVDCRST_MAG13</strain>
    </source>
</reference>
<feature type="compositionally biased region" description="Basic and acidic residues" evidence="1">
    <location>
        <begin position="87"/>
        <end position="101"/>
    </location>
</feature>
<name>A0A6J4SGC4_9ACTN</name>
<feature type="non-terminal residue" evidence="2">
    <location>
        <position position="101"/>
    </location>
</feature>
<accession>A0A6J4SGC4</accession>
<gene>
    <name evidence="2" type="ORF">AVDCRST_MAG13-1952</name>
</gene>
<sequence length="101" mass="11307">DLPLSPGGHRGRPRLARRPDHDRRTGVRGPAQLVRRRPRADGRLHGHAQHRHLDLQHPRLHGVRRDLLRLRGEAVGGAGGRPAVGPRRLDGDARRARGDRL</sequence>